<dbReference type="EMBL" id="JAEFCI010003676">
    <property type="protein sequence ID" value="KAG5461426.1"/>
    <property type="molecule type" value="Genomic_DNA"/>
</dbReference>
<protein>
    <submittedName>
        <fullName evidence="2">Uncharacterized protein</fullName>
    </submittedName>
</protein>
<feature type="region of interest" description="Disordered" evidence="1">
    <location>
        <begin position="1"/>
        <end position="30"/>
    </location>
</feature>
<organism evidence="2 3">
    <name type="scientific">Olpidium bornovanus</name>
    <dbReference type="NCBI Taxonomy" id="278681"/>
    <lineage>
        <taxon>Eukaryota</taxon>
        <taxon>Fungi</taxon>
        <taxon>Fungi incertae sedis</taxon>
        <taxon>Olpidiomycota</taxon>
        <taxon>Olpidiomycotina</taxon>
        <taxon>Olpidiomycetes</taxon>
        <taxon>Olpidiales</taxon>
        <taxon>Olpidiaceae</taxon>
        <taxon>Olpidium</taxon>
    </lineage>
</organism>
<evidence type="ECO:0000313" key="3">
    <source>
        <dbReference type="Proteomes" id="UP000673691"/>
    </source>
</evidence>
<name>A0A8H7ZXU8_9FUNG</name>
<dbReference type="Proteomes" id="UP000673691">
    <property type="component" value="Unassembled WGS sequence"/>
</dbReference>
<feature type="compositionally biased region" description="Polar residues" evidence="1">
    <location>
        <begin position="1"/>
        <end position="18"/>
    </location>
</feature>
<dbReference type="AlphaFoldDB" id="A0A8H7ZXU8"/>
<reference evidence="2 3" key="1">
    <citation type="journal article" name="Sci. Rep.">
        <title>Genome-scale phylogenetic analyses confirm Olpidium as the closest living zoosporic fungus to the non-flagellated, terrestrial fungi.</title>
        <authorList>
            <person name="Chang Y."/>
            <person name="Rochon D."/>
            <person name="Sekimoto S."/>
            <person name="Wang Y."/>
            <person name="Chovatia M."/>
            <person name="Sandor L."/>
            <person name="Salamov A."/>
            <person name="Grigoriev I.V."/>
            <person name="Stajich J.E."/>
            <person name="Spatafora J.W."/>
        </authorList>
    </citation>
    <scope>NUCLEOTIDE SEQUENCE [LARGE SCALE GENOMIC DNA]</scope>
    <source>
        <strain evidence="2">S191</strain>
    </source>
</reference>
<comment type="caution">
    <text evidence="2">The sequence shown here is derived from an EMBL/GenBank/DDBJ whole genome shotgun (WGS) entry which is preliminary data.</text>
</comment>
<accession>A0A8H7ZXU8</accession>
<evidence type="ECO:0000256" key="1">
    <source>
        <dbReference type="SAM" id="MobiDB-lite"/>
    </source>
</evidence>
<gene>
    <name evidence="2" type="ORF">BJ554DRAFT_6387</name>
</gene>
<keyword evidence="3" id="KW-1185">Reference proteome</keyword>
<sequence>MTDQTPLASAGSLPSTAPRNAWELQSPEADTCEGREIEEFRSRLTDAVQAAVLGGLVEVLFEGRAGDN</sequence>
<evidence type="ECO:0000313" key="2">
    <source>
        <dbReference type="EMBL" id="KAG5461426.1"/>
    </source>
</evidence>
<proteinExistence type="predicted"/>